<evidence type="ECO:0000313" key="5">
    <source>
        <dbReference type="EMBL" id="ARQ68865.1"/>
    </source>
</evidence>
<dbReference type="InterPro" id="IPR011006">
    <property type="entry name" value="CheY-like_superfamily"/>
</dbReference>
<evidence type="ECO:0000313" key="6">
    <source>
        <dbReference type="Proteomes" id="UP000194218"/>
    </source>
</evidence>
<evidence type="ECO:0000256" key="1">
    <source>
        <dbReference type="ARBA" id="ARBA00022741"/>
    </source>
</evidence>
<dbReference type="InterPro" id="IPR050625">
    <property type="entry name" value="ParA/MinD_ATPase"/>
</dbReference>
<proteinExistence type="predicted"/>
<dbReference type="GO" id="GO:0005829">
    <property type="term" value="C:cytosol"/>
    <property type="evidence" value="ECO:0007669"/>
    <property type="project" value="TreeGrafter"/>
</dbReference>
<sequence length="407" mass="42390">MTTRILPAVADPDAARSLITLLSQLPGSEPLRAVPDSAALLDTLAALTHQSVADLPDVVVVHEHLGPLPALELIREVALRFPAVGVVLVSADPTAGLYSAAMDAGARGLVGLPLSYDELAARVTAAAQWAAGMRRHLGAGDAAPAGPGGRVITVSGAKGGVGATLLATQLALAAQTGGPFERGAVLIDLDLLCGDVGSYFDVQFRRSVADLAGIADISPQVLTEAVFTHETGLSMLIAPAEGERGEDVGESTARQLLAVVRARYDVVIVDCGSHMNSANAAAIEAADVAVLVTTPDVIAVRAVNRMVRMWDRLRIRKAADTLTVVNRHTRGSAIQPQLIARITGTGVARNVIPAAFREVQEAQDAGRIQDLDARSQVRRAMWAVAAELGLTAPEQAASGGRRRGRRS</sequence>
<dbReference type="PANTHER" id="PTHR43384:SF6">
    <property type="entry name" value="SEPTUM SITE-DETERMINING PROTEIN MIND HOMOLOG, CHLOROPLASTIC"/>
    <property type="match status" value="1"/>
</dbReference>
<dbReference type="GO" id="GO:0000160">
    <property type="term" value="P:phosphorelay signal transduction system"/>
    <property type="evidence" value="ECO:0007669"/>
    <property type="project" value="InterPro"/>
</dbReference>
<dbReference type="PROSITE" id="PS50110">
    <property type="entry name" value="RESPONSE_REGULATORY"/>
    <property type="match status" value="1"/>
</dbReference>
<keyword evidence="1" id="KW-0547">Nucleotide-binding</keyword>
<comment type="caution">
    <text evidence="3">Lacks conserved residue(s) required for the propagation of feature annotation.</text>
</comment>
<dbReference type="SUPFAM" id="SSF52172">
    <property type="entry name" value="CheY-like"/>
    <property type="match status" value="1"/>
</dbReference>
<dbReference type="OrthoDB" id="144620at2"/>
<reference evidence="5 6" key="1">
    <citation type="submission" date="2017-05" db="EMBL/GenBank/DDBJ databases">
        <title>Complete genome sequence of Streptomyces sp. SCSIO 03032 revealed the diverse biosynthetic pathways for its bioactive secondary metabolites.</title>
        <authorList>
            <person name="Ma L."/>
            <person name="Zhu Y."/>
            <person name="Zhang W."/>
            <person name="Zhang G."/>
            <person name="Tian X."/>
            <person name="Zhang S."/>
            <person name="Zhang C."/>
        </authorList>
    </citation>
    <scope>NUCLEOTIDE SEQUENCE [LARGE SCALE GENOMIC DNA]</scope>
    <source>
        <strain evidence="5 6">SCSIO 03032</strain>
    </source>
</reference>
<dbReference type="KEGG" id="smao:CAG99_08320"/>
<dbReference type="InterPro" id="IPR033756">
    <property type="entry name" value="YlxH/NBP35"/>
</dbReference>
<evidence type="ECO:0000256" key="2">
    <source>
        <dbReference type="ARBA" id="ARBA00022840"/>
    </source>
</evidence>
<feature type="domain" description="Response regulatory" evidence="4">
    <location>
        <begin position="4"/>
        <end position="127"/>
    </location>
</feature>
<dbReference type="GO" id="GO:0005524">
    <property type="term" value="F:ATP binding"/>
    <property type="evidence" value="ECO:0007669"/>
    <property type="project" value="UniProtKB-KW"/>
</dbReference>
<dbReference type="Gene3D" id="3.40.50.300">
    <property type="entry name" value="P-loop containing nucleotide triphosphate hydrolases"/>
    <property type="match status" value="1"/>
</dbReference>
<dbReference type="AlphaFoldDB" id="A0A1W7CVT8"/>
<gene>
    <name evidence="5" type="ORF">CAG99_08320</name>
</gene>
<dbReference type="GO" id="GO:0009898">
    <property type="term" value="C:cytoplasmic side of plasma membrane"/>
    <property type="evidence" value="ECO:0007669"/>
    <property type="project" value="TreeGrafter"/>
</dbReference>
<protein>
    <submittedName>
        <fullName evidence="5">Septum formation initiator</fullName>
    </submittedName>
</protein>
<dbReference type="RefSeq" id="WP_086158365.1">
    <property type="nucleotide sequence ID" value="NZ_CP021121.1"/>
</dbReference>
<keyword evidence="6" id="KW-1185">Reference proteome</keyword>
<dbReference type="GO" id="GO:0016887">
    <property type="term" value="F:ATP hydrolysis activity"/>
    <property type="evidence" value="ECO:0007669"/>
    <property type="project" value="TreeGrafter"/>
</dbReference>
<dbReference type="InterPro" id="IPR001789">
    <property type="entry name" value="Sig_transdc_resp-reg_receiver"/>
</dbReference>
<dbReference type="GO" id="GO:0051782">
    <property type="term" value="P:negative regulation of cell division"/>
    <property type="evidence" value="ECO:0007669"/>
    <property type="project" value="TreeGrafter"/>
</dbReference>
<evidence type="ECO:0000259" key="4">
    <source>
        <dbReference type="PROSITE" id="PS50110"/>
    </source>
</evidence>
<dbReference type="InterPro" id="IPR027417">
    <property type="entry name" value="P-loop_NTPase"/>
</dbReference>
<accession>A0A1W7CVT8</accession>
<organism evidence="5 6">
    <name type="scientific">Streptomyces marincola</name>
    <dbReference type="NCBI Taxonomy" id="2878388"/>
    <lineage>
        <taxon>Bacteria</taxon>
        <taxon>Bacillati</taxon>
        <taxon>Actinomycetota</taxon>
        <taxon>Actinomycetes</taxon>
        <taxon>Kitasatosporales</taxon>
        <taxon>Streptomycetaceae</taxon>
        <taxon>Streptomyces</taxon>
    </lineage>
</organism>
<dbReference type="PANTHER" id="PTHR43384">
    <property type="entry name" value="SEPTUM SITE-DETERMINING PROTEIN MIND HOMOLOG, CHLOROPLASTIC-RELATED"/>
    <property type="match status" value="1"/>
</dbReference>
<dbReference type="Gene3D" id="3.40.50.2300">
    <property type="match status" value="1"/>
</dbReference>
<evidence type="ECO:0000256" key="3">
    <source>
        <dbReference type="PROSITE-ProRule" id="PRU00169"/>
    </source>
</evidence>
<dbReference type="EMBL" id="CP021121">
    <property type="protein sequence ID" value="ARQ68865.1"/>
    <property type="molecule type" value="Genomic_DNA"/>
</dbReference>
<dbReference type="SUPFAM" id="SSF52540">
    <property type="entry name" value="P-loop containing nucleoside triphosphate hydrolases"/>
    <property type="match status" value="1"/>
</dbReference>
<dbReference type="Proteomes" id="UP000194218">
    <property type="component" value="Chromosome"/>
</dbReference>
<dbReference type="Pfam" id="PF10609">
    <property type="entry name" value="ParA"/>
    <property type="match status" value="1"/>
</dbReference>
<name>A0A1W7CVT8_9ACTN</name>
<keyword evidence="2" id="KW-0067">ATP-binding</keyword>